<dbReference type="InterPro" id="IPR000435">
    <property type="entry name" value="Tektins"/>
</dbReference>
<dbReference type="PANTHER" id="PTHR19960:SF12">
    <property type="entry name" value="TEKTIN-4"/>
    <property type="match status" value="1"/>
</dbReference>
<dbReference type="Proteomes" id="UP000694941">
    <property type="component" value="Unplaced"/>
</dbReference>
<dbReference type="Pfam" id="PF03148">
    <property type="entry name" value="Tektin"/>
    <property type="match status" value="1"/>
</dbReference>
<dbReference type="InterPro" id="IPR048256">
    <property type="entry name" value="Tektin-like"/>
</dbReference>
<proteinExistence type="inferred from homology"/>
<evidence type="ECO:0000313" key="7">
    <source>
        <dbReference type="Proteomes" id="UP000694941"/>
    </source>
</evidence>
<keyword evidence="4" id="KW-0969">Cilium</keyword>
<evidence type="ECO:0000313" key="8">
    <source>
        <dbReference type="RefSeq" id="XP_022236663.1"/>
    </source>
</evidence>
<evidence type="ECO:0000256" key="2">
    <source>
        <dbReference type="ARBA" id="ARBA00022490"/>
    </source>
</evidence>
<feature type="coiled-coil region" evidence="5">
    <location>
        <begin position="71"/>
        <end position="98"/>
    </location>
</feature>
<evidence type="ECO:0000256" key="3">
    <source>
        <dbReference type="ARBA" id="ARBA00023054"/>
    </source>
</evidence>
<keyword evidence="2" id="KW-0963">Cytoplasm</keyword>
<comment type="similarity">
    <text evidence="1 4">Belongs to the tektin family.</text>
</comment>
<organism evidence="7 8">
    <name type="scientific">Limulus polyphemus</name>
    <name type="common">Atlantic horseshoe crab</name>
    <dbReference type="NCBI Taxonomy" id="6850"/>
    <lineage>
        <taxon>Eukaryota</taxon>
        <taxon>Metazoa</taxon>
        <taxon>Ecdysozoa</taxon>
        <taxon>Arthropoda</taxon>
        <taxon>Chelicerata</taxon>
        <taxon>Merostomata</taxon>
        <taxon>Xiphosura</taxon>
        <taxon>Limulidae</taxon>
        <taxon>Limulus</taxon>
    </lineage>
</organism>
<sequence length="184" mass="21398">LKREIGRARNEVQQLEKSLQDTAGPMKVVQTRLENRKWRPQMELCGDSPQASLRQEFMQLQDVQYALQKKLQEARSSLNTLQYQLHQVERDIELKERTLEIENQCLKTHSHPRLDPYRTELSWLSKDKPFLQTVMDDAPLSDTSTLPSTETENQVERLVEPPSEKVTTTGTMTEPIPEEQLLVD</sequence>
<comment type="subcellular location">
    <subcellularLocation>
        <location evidence="4">Cytoplasm</location>
        <location evidence="4">Cytoskeleton</location>
        <location evidence="4">Cilium axoneme</location>
    </subcellularLocation>
</comment>
<evidence type="ECO:0000256" key="1">
    <source>
        <dbReference type="ARBA" id="ARBA00007209"/>
    </source>
</evidence>
<keyword evidence="4" id="KW-0966">Cell projection</keyword>
<keyword evidence="4" id="KW-0282">Flagellum</keyword>
<dbReference type="GeneID" id="111084172"/>
<dbReference type="PRINTS" id="PR00511">
    <property type="entry name" value="TEKTIN"/>
</dbReference>
<evidence type="ECO:0000256" key="6">
    <source>
        <dbReference type="SAM" id="MobiDB-lite"/>
    </source>
</evidence>
<protein>
    <recommendedName>
        <fullName evidence="4">Tektin</fullName>
    </recommendedName>
</protein>
<dbReference type="PANTHER" id="PTHR19960">
    <property type="entry name" value="TEKTIN"/>
    <property type="match status" value="1"/>
</dbReference>
<accession>A0ABM1RZ58</accession>
<feature type="compositionally biased region" description="Polar residues" evidence="6">
    <location>
        <begin position="141"/>
        <end position="152"/>
    </location>
</feature>
<gene>
    <name evidence="8" type="primary">LOC111084172</name>
</gene>
<feature type="compositionally biased region" description="Basic and acidic residues" evidence="6">
    <location>
        <begin position="154"/>
        <end position="163"/>
    </location>
</feature>
<name>A0ABM1RZ58_LIMPO</name>
<feature type="region of interest" description="Disordered" evidence="6">
    <location>
        <begin position="136"/>
        <end position="184"/>
    </location>
</feature>
<evidence type="ECO:0000256" key="4">
    <source>
        <dbReference type="RuleBase" id="RU367040"/>
    </source>
</evidence>
<keyword evidence="7" id="KW-1185">Reference proteome</keyword>
<reference evidence="8" key="1">
    <citation type="submission" date="2025-08" db="UniProtKB">
        <authorList>
            <consortium name="RefSeq"/>
        </authorList>
    </citation>
    <scope>IDENTIFICATION</scope>
    <source>
        <tissue evidence="8">Muscle</tissue>
    </source>
</reference>
<feature type="non-terminal residue" evidence="8">
    <location>
        <position position="1"/>
    </location>
</feature>
<keyword evidence="3 5" id="KW-0175">Coiled coil</keyword>
<dbReference type="RefSeq" id="XP_022236663.1">
    <property type="nucleotide sequence ID" value="XM_022380955.1"/>
</dbReference>
<evidence type="ECO:0000256" key="5">
    <source>
        <dbReference type="SAM" id="Coils"/>
    </source>
</evidence>